<evidence type="ECO:0000259" key="5">
    <source>
        <dbReference type="PROSITE" id="PS50943"/>
    </source>
</evidence>
<keyword evidence="3" id="KW-0804">Transcription</keyword>
<dbReference type="Pfam" id="PF00356">
    <property type="entry name" value="LacI"/>
    <property type="match status" value="1"/>
</dbReference>
<keyword evidence="7" id="KW-1185">Reference proteome</keyword>
<dbReference type="InterPro" id="IPR001387">
    <property type="entry name" value="Cro/C1-type_HTH"/>
</dbReference>
<reference evidence="7" key="1">
    <citation type="journal article" date="2019" name="Int. J. Syst. Evol. Microbiol.">
        <title>The Global Catalogue of Microorganisms (GCM) 10K type strain sequencing project: providing services to taxonomists for standard genome sequencing and annotation.</title>
        <authorList>
            <consortium name="The Broad Institute Genomics Platform"/>
            <consortium name="The Broad Institute Genome Sequencing Center for Infectious Disease"/>
            <person name="Wu L."/>
            <person name="Ma J."/>
        </authorList>
    </citation>
    <scope>NUCLEOTIDE SEQUENCE [LARGE SCALE GENOMIC DNA]</scope>
    <source>
        <strain evidence="7">JCM 16949</strain>
    </source>
</reference>
<dbReference type="CDD" id="cd01392">
    <property type="entry name" value="HTH_LacI"/>
    <property type="match status" value="1"/>
</dbReference>
<dbReference type="SUPFAM" id="SSF47413">
    <property type="entry name" value="lambda repressor-like DNA-binding domains"/>
    <property type="match status" value="1"/>
</dbReference>
<keyword evidence="2 6" id="KW-0238">DNA-binding</keyword>
<gene>
    <name evidence="6" type="ORF">GCM10022239_04590</name>
</gene>
<dbReference type="Gene3D" id="3.40.50.2300">
    <property type="match status" value="2"/>
</dbReference>
<dbReference type="Pfam" id="PF13377">
    <property type="entry name" value="Peripla_BP_3"/>
    <property type="match status" value="1"/>
</dbReference>
<organism evidence="6 7">
    <name type="scientific">Leifsonella bigeumensis</name>
    <dbReference type="NCBI Taxonomy" id="433643"/>
    <lineage>
        <taxon>Bacteria</taxon>
        <taxon>Bacillati</taxon>
        <taxon>Actinomycetota</taxon>
        <taxon>Actinomycetes</taxon>
        <taxon>Micrococcales</taxon>
        <taxon>Microbacteriaceae</taxon>
        <taxon>Leifsonella</taxon>
    </lineage>
</organism>
<dbReference type="PROSITE" id="PS50943">
    <property type="entry name" value="HTH_CROC1"/>
    <property type="match status" value="1"/>
</dbReference>
<protein>
    <submittedName>
        <fullName evidence="6">LacI family DNA-binding transcriptional regulator</fullName>
    </submittedName>
</protein>
<feature type="domain" description="HTH lacI-type" evidence="4">
    <location>
        <begin position="10"/>
        <end position="64"/>
    </location>
</feature>
<dbReference type="Gene3D" id="1.10.260.40">
    <property type="entry name" value="lambda repressor-like DNA-binding domains"/>
    <property type="match status" value="1"/>
</dbReference>
<dbReference type="PANTHER" id="PTHR30146:SF109">
    <property type="entry name" value="HTH-TYPE TRANSCRIPTIONAL REGULATOR GALS"/>
    <property type="match status" value="1"/>
</dbReference>
<dbReference type="GO" id="GO:0003677">
    <property type="term" value="F:DNA binding"/>
    <property type="evidence" value="ECO:0007669"/>
    <property type="project" value="UniProtKB-KW"/>
</dbReference>
<comment type="caution">
    <text evidence="6">The sequence shown here is derived from an EMBL/GenBank/DDBJ whole genome shotgun (WGS) entry which is preliminary data.</text>
</comment>
<dbReference type="InterPro" id="IPR046335">
    <property type="entry name" value="LacI/GalR-like_sensor"/>
</dbReference>
<evidence type="ECO:0000256" key="2">
    <source>
        <dbReference type="ARBA" id="ARBA00023125"/>
    </source>
</evidence>
<dbReference type="SUPFAM" id="SSF53822">
    <property type="entry name" value="Periplasmic binding protein-like I"/>
    <property type="match status" value="1"/>
</dbReference>
<evidence type="ECO:0000313" key="6">
    <source>
        <dbReference type="EMBL" id="GAA3731048.1"/>
    </source>
</evidence>
<dbReference type="PANTHER" id="PTHR30146">
    <property type="entry name" value="LACI-RELATED TRANSCRIPTIONAL REPRESSOR"/>
    <property type="match status" value="1"/>
</dbReference>
<accession>A0ABP7F453</accession>
<name>A0ABP7F453_9MICO</name>
<dbReference type="PROSITE" id="PS50932">
    <property type="entry name" value="HTH_LACI_2"/>
    <property type="match status" value="1"/>
</dbReference>
<dbReference type="EMBL" id="BAABAE010000001">
    <property type="protein sequence ID" value="GAA3731048.1"/>
    <property type="molecule type" value="Genomic_DNA"/>
</dbReference>
<dbReference type="InterPro" id="IPR010982">
    <property type="entry name" value="Lambda_DNA-bd_dom_sf"/>
</dbReference>
<evidence type="ECO:0000259" key="4">
    <source>
        <dbReference type="PROSITE" id="PS50932"/>
    </source>
</evidence>
<evidence type="ECO:0000256" key="3">
    <source>
        <dbReference type="ARBA" id="ARBA00023163"/>
    </source>
</evidence>
<keyword evidence="1" id="KW-0805">Transcription regulation</keyword>
<proteinExistence type="predicted"/>
<dbReference type="Proteomes" id="UP001501004">
    <property type="component" value="Unassembled WGS sequence"/>
</dbReference>
<evidence type="ECO:0000256" key="1">
    <source>
        <dbReference type="ARBA" id="ARBA00023015"/>
    </source>
</evidence>
<dbReference type="InterPro" id="IPR028082">
    <property type="entry name" value="Peripla_BP_I"/>
</dbReference>
<evidence type="ECO:0000313" key="7">
    <source>
        <dbReference type="Proteomes" id="UP001501004"/>
    </source>
</evidence>
<dbReference type="CDD" id="cd06267">
    <property type="entry name" value="PBP1_LacI_sugar_binding-like"/>
    <property type="match status" value="1"/>
</dbReference>
<feature type="domain" description="HTH cro/C1-type" evidence="5">
    <location>
        <begin position="11"/>
        <end position="54"/>
    </location>
</feature>
<dbReference type="InterPro" id="IPR000843">
    <property type="entry name" value="HTH_LacI"/>
</dbReference>
<dbReference type="SMART" id="SM00354">
    <property type="entry name" value="HTH_LACI"/>
    <property type="match status" value="1"/>
</dbReference>
<sequence length="339" mass="35940">MPPPSRRLAPTLEAVAAEAGVSRSTVSRVVNGSSKVRADVVDIVQAAIERLNYVPNRAARSLANSQTMAIALVIPEDTGRFFGDPYFAAIVQGLARGLEPSDYVLNLQLASQSNPSRKTVRYLTGGNVDGAFVVSHHSGDNFLADLGTSLPVVFGGRPLTRGDTPSYFVDVDNDDAAAMGTQFLIDRGRTRIATIAGPPDMPAGIDRTAGWMRALERAGLGRDRIVHGDFSQASGARGMRELLARHPDLDAVFVASDLMATGAISVLLENGVRVPEDVAVVGFDDSPAATTGVIPLTTVHQPSESQGKKMAEMMLALLRGEPVEPECIMPTHMVVRASA</sequence>